<evidence type="ECO:0000313" key="6">
    <source>
        <dbReference type="Proteomes" id="UP000472264"/>
    </source>
</evidence>
<dbReference type="GO" id="GO:0099558">
    <property type="term" value="P:maintenance of synapse structure"/>
    <property type="evidence" value="ECO:0007669"/>
    <property type="project" value="TreeGrafter"/>
</dbReference>
<dbReference type="GO" id="GO:0005576">
    <property type="term" value="C:extracellular region"/>
    <property type="evidence" value="ECO:0007669"/>
    <property type="project" value="UniProtKB-SubCell"/>
</dbReference>
<feature type="domain" description="C1q" evidence="4">
    <location>
        <begin position="162"/>
        <end position="309"/>
    </location>
</feature>
<keyword evidence="2" id="KW-0964">Secreted</keyword>
<reference evidence="5" key="3">
    <citation type="submission" date="2025-09" db="UniProtKB">
        <authorList>
            <consortium name="Ensembl"/>
        </authorList>
    </citation>
    <scope>IDENTIFICATION</scope>
</reference>
<dbReference type="Gene3D" id="2.60.120.40">
    <property type="match status" value="2"/>
</dbReference>
<feature type="domain" description="C1q" evidence="4">
    <location>
        <begin position="12"/>
        <end position="157"/>
    </location>
</feature>
<dbReference type="PANTHER" id="PTHR22923">
    <property type="entry name" value="CEREBELLIN-RELATED"/>
    <property type="match status" value="1"/>
</dbReference>
<dbReference type="Pfam" id="PF00386">
    <property type="entry name" value="C1q"/>
    <property type="match status" value="2"/>
</dbReference>
<dbReference type="AlphaFoldDB" id="A0A665V504"/>
<evidence type="ECO:0000313" key="5">
    <source>
        <dbReference type="Ensembl" id="ENSENLP00000026724.1"/>
    </source>
</evidence>
<evidence type="ECO:0000256" key="1">
    <source>
        <dbReference type="ARBA" id="ARBA00004613"/>
    </source>
</evidence>
<protein>
    <recommendedName>
        <fullName evidence="4">C1q domain-containing protein</fullName>
    </recommendedName>
</protein>
<dbReference type="InterPro" id="IPR050822">
    <property type="entry name" value="Cerebellin_Synaptic_Org"/>
</dbReference>
<dbReference type="Ensembl" id="ENSENLT00000027549.1">
    <property type="protein sequence ID" value="ENSENLP00000026724.1"/>
    <property type="gene ID" value="ENSENLG00000012023.1"/>
</dbReference>
<reference evidence="5" key="1">
    <citation type="submission" date="2021-04" db="EMBL/GenBank/DDBJ databases">
        <authorList>
            <consortium name="Wellcome Sanger Institute Data Sharing"/>
        </authorList>
    </citation>
    <scope>NUCLEOTIDE SEQUENCE [LARGE SCALE GENOMIC DNA]</scope>
</reference>
<dbReference type="InParanoid" id="A0A665V504"/>
<dbReference type="SUPFAM" id="SSF49842">
    <property type="entry name" value="TNF-like"/>
    <property type="match status" value="2"/>
</dbReference>
<evidence type="ECO:0000259" key="4">
    <source>
        <dbReference type="PROSITE" id="PS50871"/>
    </source>
</evidence>
<keyword evidence="6" id="KW-1185">Reference proteome</keyword>
<dbReference type="PRINTS" id="PR00007">
    <property type="entry name" value="COMPLEMNTC1Q"/>
</dbReference>
<dbReference type="PANTHER" id="PTHR22923:SF103">
    <property type="entry name" value="CEREBELLIN 20-RELATED"/>
    <property type="match status" value="1"/>
</dbReference>
<dbReference type="InterPro" id="IPR008983">
    <property type="entry name" value="Tumour_necrosis_fac-like_dom"/>
</dbReference>
<dbReference type="PROSITE" id="PS50871">
    <property type="entry name" value="C1Q"/>
    <property type="match status" value="2"/>
</dbReference>
<sequence length="321" mass="34604">DTWVASTANGPGGSSRSAFSVALTDDKMSSCHGPFPDDSVITYKRVFLNLGDSYDMQTGRFTAPRSGVYSLAVTMYGAVTAGKMATCTQLQVNNREVTTLLERNGQDTQDSASVVVALRLKAGDQVAVKLLKGCSVCDSNNHYNTFTGFLLYATDAQSPDRCVPSRVAFTVTLFKDVIFMCFGPFSQDSVIIYQNVVLNLGGGYSTDTGVFTVPRSGVYSIALTVFSDAGSPNRPLAVCATLKVNGEPMFRASEQNRQDQEDSATIAVALHLTAGDQVAVYLPSGCFLCEFSSHFNTFSAFLSLWPDLHGCCQHESVKQKE</sequence>
<dbReference type="OMA" id="HANGFHT"/>
<keyword evidence="3" id="KW-0732">Signal</keyword>
<evidence type="ECO:0000256" key="3">
    <source>
        <dbReference type="ARBA" id="ARBA00022729"/>
    </source>
</evidence>
<name>A0A665V504_ECHNA</name>
<organism evidence="5 6">
    <name type="scientific">Echeneis naucrates</name>
    <name type="common">Live sharksucker</name>
    <dbReference type="NCBI Taxonomy" id="173247"/>
    <lineage>
        <taxon>Eukaryota</taxon>
        <taxon>Metazoa</taxon>
        <taxon>Chordata</taxon>
        <taxon>Craniata</taxon>
        <taxon>Vertebrata</taxon>
        <taxon>Euteleostomi</taxon>
        <taxon>Actinopterygii</taxon>
        <taxon>Neopterygii</taxon>
        <taxon>Teleostei</taxon>
        <taxon>Neoteleostei</taxon>
        <taxon>Acanthomorphata</taxon>
        <taxon>Carangaria</taxon>
        <taxon>Carangiformes</taxon>
        <taxon>Echeneidae</taxon>
        <taxon>Echeneis</taxon>
    </lineage>
</organism>
<proteinExistence type="predicted"/>
<evidence type="ECO:0000256" key="2">
    <source>
        <dbReference type="ARBA" id="ARBA00022525"/>
    </source>
</evidence>
<dbReference type="InterPro" id="IPR001073">
    <property type="entry name" value="C1q_dom"/>
</dbReference>
<dbReference type="SMART" id="SM00110">
    <property type="entry name" value="C1Q"/>
    <property type="match status" value="2"/>
</dbReference>
<dbReference type="GO" id="GO:0045202">
    <property type="term" value="C:synapse"/>
    <property type="evidence" value="ECO:0007669"/>
    <property type="project" value="TreeGrafter"/>
</dbReference>
<reference evidence="5" key="2">
    <citation type="submission" date="2025-08" db="UniProtKB">
        <authorList>
            <consortium name="Ensembl"/>
        </authorList>
    </citation>
    <scope>IDENTIFICATION</scope>
</reference>
<comment type="subcellular location">
    <subcellularLocation>
        <location evidence="1">Secreted</location>
    </subcellularLocation>
</comment>
<accession>A0A665V504</accession>
<dbReference type="Proteomes" id="UP000472264">
    <property type="component" value="Chromosome 13"/>
</dbReference>